<keyword evidence="8" id="KW-1185">Reference proteome</keyword>
<dbReference type="PANTHER" id="PTHR43289">
    <property type="entry name" value="MITOGEN-ACTIVATED PROTEIN KINASE KINASE KINASE 20-RELATED"/>
    <property type="match status" value="1"/>
</dbReference>
<organism evidence="7 8">
    <name type="scientific">Halospina denitrificans</name>
    <dbReference type="NCBI Taxonomy" id="332522"/>
    <lineage>
        <taxon>Bacteria</taxon>
        <taxon>Pseudomonadati</taxon>
        <taxon>Pseudomonadota</taxon>
        <taxon>Gammaproteobacteria</taxon>
        <taxon>Halospina</taxon>
    </lineage>
</organism>
<dbReference type="Proteomes" id="UP000295830">
    <property type="component" value="Unassembled WGS sequence"/>
</dbReference>
<dbReference type="RefSeq" id="WP_133734403.1">
    <property type="nucleotide sequence ID" value="NZ_SOAX01000001.1"/>
</dbReference>
<evidence type="ECO:0000256" key="2">
    <source>
        <dbReference type="ARBA" id="ARBA00022741"/>
    </source>
</evidence>
<keyword evidence="7" id="KW-0723">Serine/threonine-protein kinase</keyword>
<dbReference type="GO" id="GO:0005524">
    <property type="term" value="F:ATP binding"/>
    <property type="evidence" value="ECO:0007669"/>
    <property type="project" value="UniProtKB-KW"/>
</dbReference>
<dbReference type="Gene3D" id="3.30.200.20">
    <property type="entry name" value="Phosphorylase Kinase, domain 1"/>
    <property type="match status" value="1"/>
</dbReference>
<proteinExistence type="predicted"/>
<dbReference type="Gene3D" id="1.10.510.10">
    <property type="entry name" value="Transferase(Phosphotransferase) domain 1"/>
    <property type="match status" value="1"/>
</dbReference>
<evidence type="ECO:0000256" key="1">
    <source>
        <dbReference type="ARBA" id="ARBA00022679"/>
    </source>
</evidence>
<dbReference type="InterPro" id="IPR011009">
    <property type="entry name" value="Kinase-like_dom_sf"/>
</dbReference>
<evidence type="ECO:0000313" key="7">
    <source>
        <dbReference type="EMBL" id="TDT43965.1"/>
    </source>
</evidence>
<gene>
    <name evidence="7" type="ORF">DES49_0064</name>
</gene>
<keyword evidence="2" id="KW-0547">Nucleotide-binding</keyword>
<sequence>MDATELIHANGRSDADTTSTHADEHISAFGRPKGRHQRLDQVLKGRYRIEALIASGGMSDVYRAVDEYLEQAGSRDCQVAVKILRSALTQDTNALSLLAREAAKSMRLSHPSIIRVNDLDQDNGTWFMVMELLDGEPLSRVIQRAKPRGLTWRGARAVLDQIVDALSYSHYRGIVHADLKPSNVFFTRDGHVKLLDFGVARALKPHQPEDFLNPRQEDETTVYGYTPAYASPSVMAGNDPGADDDLYALACISYELLSSRHPFDRRELSAEERAAFRIKRPKNMPLRLWRVVKPLLKQENPGIDLPGFRAALSPGPQRRILIPGALGTAFGLAMVGGYAGFHNGVLGGTEPVSIQQRLATLEVLEEAPPQRILSAMESLEPLEQAALLKHHEQHLTDYYLEQTNGALGNLRRDNLAKVPETLEVLKQAREYYPNNVDLARRMERLQQQKTSLASALTEEVQGRLEQGDYEGYDSLEELKKLADNLALVRDEPLTPSDTAISIFEEKLQSALSQDDESALARLLTLADRFFDGTTELEETLTRARSQEDAIEALGSYHESTASGENAATFPEEAALTFYGPRIRDWEEQLRNADNVAELNAVYARLEPLRNRIPQEFEPVSRLRKSLANAYMERAEALLGNNRASAARPLLEKARDLMGWHD</sequence>
<keyword evidence="1" id="KW-0808">Transferase</keyword>
<reference evidence="7 8" key="1">
    <citation type="submission" date="2019-03" db="EMBL/GenBank/DDBJ databases">
        <title>Genomic Encyclopedia of Type Strains, Phase IV (KMG-IV): sequencing the most valuable type-strain genomes for metagenomic binning, comparative biology and taxonomic classification.</title>
        <authorList>
            <person name="Goeker M."/>
        </authorList>
    </citation>
    <scope>NUCLEOTIDE SEQUENCE [LARGE SCALE GENOMIC DNA]</scope>
    <source>
        <strain evidence="7 8">DSM 15505</strain>
    </source>
</reference>
<feature type="region of interest" description="Disordered" evidence="5">
    <location>
        <begin position="1"/>
        <end position="33"/>
    </location>
</feature>
<name>A0A4R7K0A0_9GAMM</name>
<dbReference type="AlphaFoldDB" id="A0A4R7K0A0"/>
<evidence type="ECO:0000259" key="6">
    <source>
        <dbReference type="PROSITE" id="PS50011"/>
    </source>
</evidence>
<evidence type="ECO:0000256" key="3">
    <source>
        <dbReference type="ARBA" id="ARBA00022777"/>
    </source>
</evidence>
<accession>A0A4R7K0A0</accession>
<dbReference type="EMBL" id="SOAX01000001">
    <property type="protein sequence ID" value="TDT43965.1"/>
    <property type="molecule type" value="Genomic_DNA"/>
</dbReference>
<dbReference type="Pfam" id="PF00069">
    <property type="entry name" value="Pkinase"/>
    <property type="match status" value="1"/>
</dbReference>
<protein>
    <submittedName>
        <fullName evidence="7">Serine/threonine protein kinase</fullName>
    </submittedName>
</protein>
<dbReference type="PROSITE" id="PS50011">
    <property type="entry name" value="PROTEIN_KINASE_DOM"/>
    <property type="match status" value="1"/>
</dbReference>
<evidence type="ECO:0000256" key="4">
    <source>
        <dbReference type="ARBA" id="ARBA00022840"/>
    </source>
</evidence>
<evidence type="ECO:0000256" key="5">
    <source>
        <dbReference type="SAM" id="MobiDB-lite"/>
    </source>
</evidence>
<dbReference type="InterPro" id="IPR008271">
    <property type="entry name" value="Ser/Thr_kinase_AS"/>
</dbReference>
<dbReference type="GO" id="GO:0004674">
    <property type="term" value="F:protein serine/threonine kinase activity"/>
    <property type="evidence" value="ECO:0007669"/>
    <property type="project" value="UniProtKB-KW"/>
</dbReference>
<dbReference type="PROSITE" id="PS00108">
    <property type="entry name" value="PROTEIN_KINASE_ST"/>
    <property type="match status" value="1"/>
</dbReference>
<dbReference type="InterPro" id="IPR000719">
    <property type="entry name" value="Prot_kinase_dom"/>
</dbReference>
<dbReference type="SMART" id="SM00220">
    <property type="entry name" value="S_TKc"/>
    <property type="match status" value="1"/>
</dbReference>
<dbReference type="SUPFAM" id="SSF56112">
    <property type="entry name" value="Protein kinase-like (PK-like)"/>
    <property type="match status" value="1"/>
</dbReference>
<dbReference type="PANTHER" id="PTHR43289:SF6">
    <property type="entry name" value="SERINE_THREONINE-PROTEIN KINASE NEKL-3"/>
    <property type="match status" value="1"/>
</dbReference>
<feature type="compositionally biased region" description="Basic and acidic residues" evidence="5">
    <location>
        <begin position="11"/>
        <end position="26"/>
    </location>
</feature>
<feature type="domain" description="Protein kinase" evidence="6">
    <location>
        <begin position="47"/>
        <end position="373"/>
    </location>
</feature>
<keyword evidence="3 7" id="KW-0418">Kinase</keyword>
<comment type="caution">
    <text evidence="7">The sequence shown here is derived from an EMBL/GenBank/DDBJ whole genome shotgun (WGS) entry which is preliminary data.</text>
</comment>
<evidence type="ECO:0000313" key="8">
    <source>
        <dbReference type="Proteomes" id="UP000295830"/>
    </source>
</evidence>
<dbReference type="CDD" id="cd14014">
    <property type="entry name" value="STKc_PknB_like"/>
    <property type="match status" value="1"/>
</dbReference>
<dbReference type="OrthoDB" id="9801841at2"/>
<keyword evidence="4" id="KW-0067">ATP-binding</keyword>